<name>D6CW16_SALRM</name>
<dbReference type="AlphaFoldDB" id="D6CW16"/>
<geneLocation type="plasmid" evidence="4 5">
    <name>pSR84</name>
</geneLocation>
<keyword evidence="3" id="KW-0472">Membrane</keyword>
<reference evidence="5" key="2">
    <citation type="submission" date="2010-04" db="EMBL/GenBank/DDBJ databases">
        <title>Genome sequence of Salinibacter ruber M8.</title>
        <authorList>
            <consortium name="Genoscope"/>
        </authorList>
    </citation>
    <scope>NUCLEOTIDE SEQUENCE [LARGE SCALE GENOMIC DNA]</scope>
    <source>
        <strain evidence="5">M8</strain>
        <plasmid evidence="5">pSR84</plasmid>
    </source>
</reference>
<keyword evidence="3" id="KW-1133">Transmembrane helix</keyword>
<feature type="region of interest" description="Disordered" evidence="2">
    <location>
        <begin position="492"/>
        <end position="518"/>
    </location>
</feature>
<keyword evidence="1" id="KW-0175">Coiled coil</keyword>
<evidence type="ECO:0000256" key="2">
    <source>
        <dbReference type="SAM" id="MobiDB-lite"/>
    </source>
</evidence>
<dbReference type="PANTHER" id="PTHR32309">
    <property type="entry name" value="TYROSINE-PROTEIN KINASE"/>
    <property type="match status" value="1"/>
</dbReference>
<dbReference type="SUPFAM" id="SSF52540">
    <property type="entry name" value="P-loop containing nucleoside triphosphate hydrolases"/>
    <property type="match status" value="1"/>
</dbReference>
<gene>
    <name evidence="4" type="ORF">SRM_p84039</name>
</gene>
<dbReference type="RefSeq" id="WP_013124680.1">
    <property type="nucleotide sequence ID" value="NC_014157.1"/>
</dbReference>
<feature type="transmembrane region" description="Helical" evidence="3">
    <location>
        <begin position="12"/>
        <end position="31"/>
    </location>
</feature>
<organism evidence="4 5">
    <name type="scientific">Salinibacter ruber (strain M8)</name>
    <dbReference type="NCBI Taxonomy" id="761659"/>
    <lineage>
        <taxon>Bacteria</taxon>
        <taxon>Pseudomonadati</taxon>
        <taxon>Rhodothermota</taxon>
        <taxon>Rhodothermia</taxon>
        <taxon>Rhodothermales</taxon>
        <taxon>Salinibacteraceae</taxon>
        <taxon>Salinibacter</taxon>
    </lineage>
</organism>
<accession>D6CW16</accession>
<evidence type="ECO:0008006" key="6">
    <source>
        <dbReference type="Google" id="ProtNLM"/>
    </source>
</evidence>
<feature type="transmembrane region" description="Helical" evidence="3">
    <location>
        <begin position="459"/>
        <end position="483"/>
    </location>
</feature>
<dbReference type="Proteomes" id="UP000000933">
    <property type="component" value="Plasmid pSR84"/>
</dbReference>
<reference evidence="4 5" key="1">
    <citation type="journal article" date="2010" name="ISME J.">
        <title>Fine-scale evolution: genomic, phenotypic and ecological differentiation in two coexisting Salinibacter ruber strains.</title>
        <authorList>
            <person name="Pena A."/>
            <person name="Teeling H."/>
            <person name="Huerta-Cepas J."/>
            <person name="Santos F."/>
            <person name="Yarza P."/>
            <person name="Brito-Echeverria J."/>
            <person name="Lucio M."/>
            <person name="Schmitt-Kopplin P."/>
            <person name="Meseguer I."/>
            <person name="Schenowitz C."/>
            <person name="Dossat C."/>
            <person name="Barbe V."/>
            <person name="Dopazo J."/>
            <person name="Rossello-Mora R."/>
            <person name="Schuler M."/>
            <person name="Glockner F.O."/>
            <person name="Amann R."/>
            <person name="Gabaldon T."/>
            <person name="Anton J."/>
        </authorList>
    </citation>
    <scope>NUCLEOTIDE SEQUENCE [LARGE SCALE GENOMIC DNA]</scope>
    <source>
        <strain evidence="4 5">M8</strain>
        <plasmid evidence="5">pSR84</plasmid>
    </source>
</reference>
<evidence type="ECO:0000313" key="4">
    <source>
        <dbReference type="EMBL" id="CBH22845.1"/>
    </source>
</evidence>
<dbReference type="GO" id="GO:0004713">
    <property type="term" value="F:protein tyrosine kinase activity"/>
    <property type="evidence" value="ECO:0007669"/>
    <property type="project" value="TreeGrafter"/>
</dbReference>
<dbReference type="PATRIC" id="fig|761659.10.peg.3516"/>
<dbReference type="InterPro" id="IPR050445">
    <property type="entry name" value="Bact_polysacc_biosynth/exp"/>
</dbReference>
<evidence type="ECO:0000313" key="5">
    <source>
        <dbReference type="Proteomes" id="UP000000933"/>
    </source>
</evidence>
<dbReference type="GO" id="GO:0005886">
    <property type="term" value="C:plasma membrane"/>
    <property type="evidence" value="ECO:0007669"/>
    <property type="project" value="TreeGrafter"/>
</dbReference>
<dbReference type="HOGENOM" id="CLU_022010_1_0_10"/>
<keyword evidence="4" id="KW-0614">Plasmid</keyword>
<dbReference type="InterPro" id="IPR027417">
    <property type="entry name" value="P-loop_NTPase"/>
</dbReference>
<keyword evidence="3" id="KW-0812">Transmembrane</keyword>
<evidence type="ECO:0000256" key="1">
    <source>
        <dbReference type="SAM" id="Coils"/>
    </source>
</evidence>
<dbReference type="Gene3D" id="3.40.50.300">
    <property type="entry name" value="P-loop containing nucleotide triphosphate hydrolases"/>
    <property type="match status" value="1"/>
</dbReference>
<proteinExistence type="predicted"/>
<evidence type="ECO:0000256" key="3">
    <source>
        <dbReference type="SAM" id="Phobius"/>
    </source>
</evidence>
<sequence>MTLLDLARLLVRRAWVLVAVPVVMGATVFVLTQGQPQTYSAHTTLYTGLVSGYEGDDSDGVDYHAVKSAFDNLIGTVEARSTLKTVALRMLAHRVAAPDSAAAPLRPRTRTQLRKILPDSLRRALAPMTAARAEQSLRTALGSHPALQEAIFSGTTPFSVPRLRGNLNVQRVGNSDLLEMRYTAPDPALCRQTLHLLVKEIKTRRERRQRQQVGDVVSFFTDQVDSARQQLNDRVAELRDFGVRNEIINYQEQTKAIAQARQRVARDLQQARTQLQAAQSARDSLAARMDANLARLRSNESVLRLRRTLSDLSAKQALQTEGEAPEGAVLQRRIDTLRTRLSDELRRLYRLNHGRSGLSGTRIVESWLQRVLAVTEANARVGTLEERLASFQGRYRTLAPLGSQLSGIKREVDIAENQYLELLHSLNQARLKRKMETQSTLRVVDPPIVPTEPAPTNRLFLVAGSAGAGLVLALGAILALFLLDGTLRTPRRAEERTGLPLASAYPVHPETPDDAEAEPLDRVETVLDAQLLRALQTQDPSMGREDAAPDVLLVTSTRRTEGKTYVTRRLCDELAGESHRVLHLAPHAEEEGGGPAGVDPAGYDPDRPTAALTERVDAARRRNEHDLVVVEIPALVEHALPVGLAQHTQATLLVTRADRRWARADAHALRSLQSALDAEPLLVLNGTSLDALDALVGQVPRPRSPLRRRLKRWLRFEYRSPLPFSS</sequence>
<protein>
    <recommendedName>
        <fullName evidence="6">Polysaccharide chain length determinant N-terminal domain-containing protein</fullName>
    </recommendedName>
</protein>
<feature type="coiled-coil region" evidence="1">
    <location>
        <begin position="261"/>
        <end position="288"/>
    </location>
</feature>
<dbReference type="EMBL" id="FP565813">
    <property type="protein sequence ID" value="CBH22845.1"/>
    <property type="molecule type" value="Genomic_DNA"/>
</dbReference>
<dbReference type="KEGG" id="srm:SRM_p84039"/>
<dbReference type="PANTHER" id="PTHR32309:SF13">
    <property type="entry name" value="FERRIC ENTEROBACTIN TRANSPORT PROTEIN FEPE"/>
    <property type="match status" value="1"/>
</dbReference>